<dbReference type="RefSeq" id="WP_379690842.1">
    <property type="nucleotide sequence ID" value="NZ_JBHMEX010000075.1"/>
</dbReference>
<evidence type="ECO:0008006" key="3">
    <source>
        <dbReference type="Google" id="ProtNLM"/>
    </source>
</evidence>
<organism evidence="1 2">
    <name type="scientific">Flavobacterium branchiarum</name>
    <dbReference type="NCBI Taxonomy" id="1114870"/>
    <lineage>
        <taxon>Bacteria</taxon>
        <taxon>Pseudomonadati</taxon>
        <taxon>Bacteroidota</taxon>
        <taxon>Flavobacteriia</taxon>
        <taxon>Flavobacteriales</taxon>
        <taxon>Flavobacteriaceae</taxon>
        <taxon>Flavobacterium</taxon>
    </lineage>
</organism>
<sequence length="163" mass="18871">MGTNTTSIMLGSYSHFFKQDSNALRKRRKAVSQLLKLKGYSFCEINIYIIAYDFFCSNPSEFDGATVVKDLCDIPGLDLDAMLHDYHYLRYRVGSSFTLKWKADWAYAKGQERKGKGQYSAFSRFVGLTIIGLVFVPYTRVKRGKLSRNQKKEFLKEYQILIK</sequence>
<evidence type="ECO:0000313" key="1">
    <source>
        <dbReference type="EMBL" id="MFB9066547.1"/>
    </source>
</evidence>
<proteinExistence type="predicted"/>
<reference evidence="1 2" key="1">
    <citation type="submission" date="2024-09" db="EMBL/GenBank/DDBJ databases">
        <authorList>
            <person name="Sun Q."/>
            <person name="Mori K."/>
        </authorList>
    </citation>
    <scope>NUCLEOTIDE SEQUENCE [LARGE SCALE GENOMIC DNA]</scope>
    <source>
        <strain evidence="1 2">CECT 7908</strain>
    </source>
</reference>
<dbReference type="EMBL" id="JBHMEX010000075">
    <property type="protein sequence ID" value="MFB9066547.1"/>
    <property type="molecule type" value="Genomic_DNA"/>
</dbReference>
<dbReference type="Proteomes" id="UP001589589">
    <property type="component" value="Unassembled WGS sequence"/>
</dbReference>
<protein>
    <recommendedName>
        <fullName evidence="3">DUF1493 family protein</fullName>
    </recommendedName>
</protein>
<keyword evidence="2" id="KW-1185">Reference proteome</keyword>
<name>A0ABV5FSK7_9FLAO</name>
<evidence type="ECO:0000313" key="2">
    <source>
        <dbReference type="Proteomes" id="UP001589589"/>
    </source>
</evidence>
<accession>A0ABV5FSK7</accession>
<gene>
    <name evidence="1" type="ORF">ACFFUQ_21220</name>
</gene>
<comment type="caution">
    <text evidence="1">The sequence shown here is derived from an EMBL/GenBank/DDBJ whole genome shotgun (WGS) entry which is preliminary data.</text>
</comment>